<dbReference type="GO" id="GO:0016799">
    <property type="term" value="F:hydrolase activity, hydrolyzing N-glycosyl compounds"/>
    <property type="evidence" value="ECO:0007669"/>
    <property type="project" value="InterPro"/>
</dbReference>
<dbReference type="RefSeq" id="WP_175495304.1">
    <property type="nucleotide sequence ID" value="NZ_FOTR01000001.1"/>
</dbReference>
<dbReference type="EMBL" id="FOTR01000001">
    <property type="protein sequence ID" value="SFL46129.1"/>
    <property type="molecule type" value="Genomic_DNA"/>
</dbReference>
<dbReference type="Proteomes" id="UP000198565">
    <property type="component" value="Unassembled WGS sequence"/>
</dbReference>
<organism evidence="1 2">
    <name type="scientific">Gracilibacillus orientalis</name>
    <dbReference type="NCBI Taxonomy" id="334253"/>
    <lineage>
        <taxon>Bacteria</taxon>
        <taxon>Bacillati</taxon>
        <taxon>Bacillota</taxon>
        <taxon>Bacilli</taxon>
        <taxon>Bacillales</taxon>
        <taxon>Bacillaceae</taxon>
        <taxon>Gracilibacillus</taxon>
    </lineage>
</organism>
<protein>
    <submittedName>
        <fullName evidence="1">Uncharacterized protein</fullName>
    </submittedName>
</protein>
<dbReference type="InterPro" id="IPR036452">
    <property type="entry name" value="Ribo_hydro-like"/>
</dbReference>
<proteinExistence type="predicted"/>
<reference evidence="2" key="1">
    <citation type="submission" date="2016-10" db="EMBL/GenBank/DDBJ databases">
        <authorList>
            <person name="Varghese N."/>
            <person name="Submissions S."/>
        </authorList>
    </citation>
    <scope>NUCLEOTIDE SEQUENCE [LARGE SCALE GENOMIC DNA]</scope>
    <source>
        <strain evidence="2">CGMCC 1.4250</strain>
    </source>
</reference>
<dbReference type="SUPFAM" id="SSF53590">
    <property type="entry name" value="Nucleoside hydrolase"/>
    <property type="match status" value="1"/>
</dbReference>
<evidence type="ECO:0000313" key="1">
    <source>
        <dbReference type="EMBL" id="SFL46129.1"/>
    </source>
</evidence>
<dbReference type="AlphaFoldDB" id="A0A1I4HVC8"/>
<keyword evidence="2" id="KW-1185">Reference proteome</keyword>
<dbReference type="Gene3D" id="3.90.245.10">
    <property type="entry name" value="Ribonucleoside hydrolase-like"/>
    <property type="match status" value="1"/>
</dbReference>
<sequence>MSVNVITDGDESGQTIETEDKNGNVKVALEVDAEQFVDHFVNRIVG</sequence>
<name>A0A1I4HVC8_9BACI</name>
<evidence type="ECO:0000313" key="2">
    <source>
        <dbReference type="Proteomes" id="UP000198565"/>
    </source>
</evidence>
<accession>A0A1I4HVC8</accession>
<gene>
    <name evidence="1" type="ORF">SAMN04487943_101671</name>
</gene>